<accession>A0ABU8Q324</accession>
<organism evidence="2 3">
    <name type="scientific">Sphingomonas molluscorum</name>
    <dbReference type="NCBI Taxonomy" id="418184"/>
    <lineage>
        <taxon>Bacteria</taxon>
        <taxon>Pseudomonadati</taxon>
        <taxon>Pseudomonadota</taxon>
        <taxon>Alphaproteobacteria</taxon>
        <taxon>Sphingomonadales</taxon>
        <taxon>Sphingomonadaceae</taxon>
        <taxon>Sphingomonas</taxon>
    </lineage>
</organism>
<dbReference type="CDD" id="cd16018">
    <property type="entry name" value="Enpp"/>
    <property type="match status" value="1"/>
</dbReference>
<keyword evidence="3" id="KW-1185">Reference proteome</keyword>
<comment type="caution">
    <text evidence="2">The sequence shown here is derived from an EMBL/GenBank/DDBJ whole genome shotgun (WGS) entry which is preliminary data.</text>
</comment>
<dbReference type="PANTHER" id="PTHR10151:SF120">
    <property type="entry name" value="BIS(5'-ADENOSYL)-TRIPHOSPHATASE"/>
    <property type="match status" value="1"/>
</dbReference>
<dbReference type="InterPro" id="IPR002591">
    <property type="entry name" value="Phosphodiest/P_Trfase"/>
</dbReference>
<evidence type="ECO:0000256" key="1">
    <source>
        <dbReference type="SAM" id="SignalP"/>
    </source>
</evidence>
<gene>
    <name evidence="2" type="ORF">WH159_06170</name>
</gene>
<dbReference type="Gene3D" id="3.40.720.10">
    <property type="entry name" value="Alkaline Phosphatase, subunit A"/>
    <property type="match status" value="1"/>
</dbReference>
<feature type="chain" id="PRO_5045569679" evidence="1">
    <location>
        <begin position="21"/>
        <end position="429"/>
    </location>
</feature>
<dbReference type="Proteomes" id="UP001380365">
    <property type="component" value="Unassembled WGS sequence"/>
</dbReference>
<reference evidence="2 3" key="1">
    <citation type="submission" date="2023-12" db="EMBL/GenBank/DDBJ databases">
        <title>Gut-associated functions are favored during microbiome assembly across C. elegans life.</title>
        <authorList>
            <person name="Zimmermann J."/>
        </authorList>
    </citation>
    <scope>NUCLEOTIDE SEQUENCE [LARGE SCALE GENOMIC DNA]</scope>
    <source>
        <strain evidence="2 3">JUb134</strain>
    </source>
</reference>
<dbReference type="InterPro" id="IPR017850">
    <property type="entry name" value="Alkaline_phosphatase_core_sf"/>
</dbReference>
<dbReference type="SUPFAM" id="SSF53649">
    <property type="entry name" value="Alkaline phosphatase-like"/>
    <property type="match status" value="1"/>
</dbReference>
<feature type="signal peptide" evidence="1">
    <location>
        <begin position="1"/>
        <end position="20"/>
    </location>
</feature>
<protein>
    <submittedName>
        <fullName evidence="2">Ectonucleotide pyrophosphatase/phosphodiesterase</fullName>
    </submittedName>
</protein>
<dbReference type="Gene3D" id="3.30.1360.180">
    <property type="match status" value="1"/>
</dbReference>
<keyword evidence="1" id="KW-0732">Signal</keyword>
<evidence type="ECO:0000313" key="3">
    <source>
        <dbReference type="Proteomes" id="UP001380365"/>
    </source>
</evidence>
<dbReference type="EMBL" id="JBBGZA010000001">
    <property type="protein sequence ID" value="MEJ5094123.1"/>
    <property type="molecule type" value="Genomic_DNA"/>
</dbReference>
<proteinExistence type="predicted"/>
<dbReference type="PROSITE" id="PS51257">
    <property type="entry name" value="PROKAR_LIPOPROTEIN"/>
    <property type="match status" value="1"/>
</dbReference>
<dbReference type="PANTHER" id="PTHR10151">
    <property type="entry name" value="ECTONUCLEOTIDE PYROPHOSPHATASE/PHOSPHODIESTERASE"/>
    <property type="match status" value="1"/>
</dbReference>
<evidence type="ECO:0000313" key="2">
    <source>
        <dbReference type="EMBL" id="MEJ5094123.1"/>
    </source>
</evidence>
<dbReference type="Pfam" id="PF01663">
    <property type="entry name" value="Phosphodiest"/>
    <property type="match status" value="1"/>
</dbReference>
<dbReference type="RefSeq" id="WP_132882529.1">
    <property type="nucleotide sequence ID" value="NZ_JBBGZA010000001.1"/>
</dbReference>
<name>A0ABU8Q324_9SPHN</name>
<sequence length="429" mass="45498">MLKLPFVAALLAAASLAACAQTPPPVAAAPAPAATAPAEARAPVTILVSIDGFRPDYLQRGVTPVLSRLAATGVTGPMHPSFPSKTFPNHWTLVTGLRPDRHGIVANRMEDPADPKNVFTMATDDPSWWNGAEPIWVAAEKAGIRTATQFWPGSNVPIGATRAAEWPHKTQGGTRPSDWQQYNEAISPTQRVNGVLDWLRRPADIRPRLLTLYFEAVDTAGHRFGPDSGEVNEAAADVDAAVGALVAGLAAMGQPANLVIVADHGMAATTSERVVALDKLADPSLYHVVEAGPYAALTPTPGKEAAVEKALLKPHAHMECWRKGEIPARFHYGRNPRVPAILCLAEDGWQVLPTTPTQPQAGGSHGFDNMAPDMAALFIANGPAFASGRTLPDFDNVDVYPLLRDLIGLPPAQGIDGTDAPFRGVLKAQ</sequence>